<dbReference type="InterPro" id="IPR023198">
    <property type="entry name" value="PGP-like_dom2"/>
</dbReference>
<organism evidence="1">
    <name type="scientific">bioreactor metagenome</name>
    <dbReference type="NCBI Taxonomy" id="1076179"/>
    <lineage>
        <taxon>unclassified sequences</taxon>
        <taxon>metagenomes</taxon>
        <taxon>ecological metagenomes</taxon>
    </lineage>
</organism>
<proteinExistence type="predicted"/>
<dbReference type="FunFam" id="3.40.50.1000:FF:000022">
    <property type="entry name" value="Phosphoglycolate phosphatase"/>
    <property type="match status" value="1"/>
</dbReference>
<dbReference type="GO" id="GO:0006281">
    <property type="term" value="P:DNA repair"/>
    <property type="evidence" value="ECO:0007669"/>
    <property type="project" value="TreeGrafter"/>
</dbReference>
<dbReference type="InterPro" id="IPR023214">
    <property type="entry name" value="HAD_sf"/>
</dbReference>
<dbReference type="NCBIfam" id="TIGR01509">
    <property type="entry name" value="HAD-SF-IA-v3"/>
    <property type="match status" value="1"/>
</dbReference>
<dbReference type="Pfam" id="PF13419">
    <property type="entry name" value="HAD_2"/>
    <property type="match status" value="1"/>
</dbReference>
<accession>A0A645A6Y3</accession>
<evidence type="ECO:0000313" key="1">
    <source>
        <dbReference type="EMBL" id="MPM48686.1"/>
    </source>
</evidence>
<protein>
    <submittedName>
        <fullName evidence="1">Phosphoglycolate phosphatase</fullName>
        <ecNumber evidence="1">3.1.3.18</ecNumber>
    </submittedName>
</protein>
<dbReference type="SUPFAM" id="SSF56784">
    <property type="entry name" value="HAD-like"/>
    <property type="match status" value="1"/>
</dbReference>
<dbReference type="InterPro" id="IPR050155">
    <property type="entry name" value="HAD-like_hydrolase_sf"/>
</dbReference>
<reference evidence="1" key="1">
    <citation type="submission" date="2019-08" db="EMBL/GenBank/DDBJ databases">
        <authorList>
            <person name="Kucharzyk K."/>
            <person name="Murdoch R.W."/>
            <person name="Higgins S."/>
            <person name="Loffler F."/>
        </authorList>
    </citation>
    <scope>NUCLEOTIDE SEQUENCE</scope>
</reference>
<sequence>MDVKNLKAVLFDLDGTLINSHEIDKLTFIELLKEELGLDVTEKDFGHYTGTPVPKILMHFTSEEKAYALTDAWVKHKLNFKGEMDLYPGVLDMLQKLKETGLKLAIISSQLYEERVKIYSRFDLEKYFDSWITSDQTEHSKPHPEPVLKTLERLGVAPQEAIMVGDTFNDMEAGRRAGTFIGAALWGFGDKEQIYSYHPDLIFNQVSELDSLSLLAEKNIQPE</sequence>
<dbReference type="EMBL" id="VSSQ01012206">
    <property type="protein sequence ID" value="MPM48686.1"/>
    <property type="molecule type" value="Genomic_DNA"/>
</dbReference>
<dbReference type="Gene3D" id="3.40.50.1000">
    <property type="entry name" value="HAD superfamily/HAD-like"/>
    <property type="match status" value="1"/>
</dbReference>
<dbReference type="PANTHER" id="PTHR43434:SF1">
    <property type="entry name" value="PHOSPHOGLYCOLATE PHOSPHATASE"/>
    <property type="match status" value="1"/>
</dbReference>
<dbReference type="GO" id="GO:0008967">
    <property type="term" value="F:phosphoglycolate phosphatase activity"/>
    <property type="evidence" value="ECO:0007669"/>
    <property type="project" value="UniProtKB-EC"/>
</dbReference>
<dbReference type="GO" id="GO:0005829">
    <property type="term" value="C:cytosol"/>
    <property type="evidence" value="ECO:0007669"/>
    <property type="project" value="TreeGrafter"/>
</dbReference>
<dbReference type="SFLD" id="SFLDG01135">
    <property type="entry name" value="C1.5.6:_HAD__Beta-PGM__Phospha"/>
    <property type="match status" value="1"/>
</dbReference>
<gene>
    <name evidence="1" type="primary">gph_49</name>
    <name evidence="1" type="ORF">SDC9_95412</name>
</gene>
<comment type="caution">
    <text evidence="1">The sequence shown here is derived from an EMBL/GenBank/DDBJ whole genome shotgun (WGS) entry which is preliminary data.</text>
</comment>
<dbReference type="EC" id="3.1.3.18" evidence="1"/>
<dbReference type="AlphaFoldDB" id="A0A645A6Y3"/>
<dbReference type="InterPro" id="IPR006439">
    <property type="entry name" value="HAD-SF_hydro_IA"/>
</dbReference>
<name>A0A645A6Y3_9ZZZZ</name>
<dbReference type="PANTHER" id="PTHR43434">
    <property type="entry name" value="PHOSPHOGLYCOLATE PHOSPHATASE"/>
    <property type="match status" value="1"/>
</dbReference>
<dbReference type="SFLD" id="SFLDG01129">
    <property type="entry name" value="C1.5:_HAD__Beta-PGM__Phosphata"/>
    <property type="match status" value="1"/>
</dbReference>
<dbReference type="InterPro" id="IPR041492">
    <property type="entry name" value="HAD_2"/>
</dbReference>
<keyword evidence="1" id="KW-0378">Hydrolase</keyword>
<dbReference type="NCBIfam" id="TIGR01549">
    <property type="entry name" value="HAD-SF-IA-v1"/>
    <property type="match status" value="1"/>
</dbReference>
<dbReference type="SFLD" id="SFLDS00003">
    <property type="entry name" value="Haloacid_Dehalogenase"/>
    <property type="match status" value="1"/>
</dbReference>
<dbReference type="InterPro" id="IPR036412">
    <property type="entry name" value="HAD-like_sf"/>
</dbReference>
<dbReference type="Gene3D" id="1.10.150.240">
    <property type="entry name" value="Putative phosphatase, domain 2"/>
    <property type="match status" value="1"/>
</dbReference>